<gene>
    <name evidence="1" type="ORF">FVW59_09495</name>
</gene>
<dbReference type="RefSeq" id="WP_148064004.1">
    <property type="nucleotide sequence ID" value="NZ_VRYZ01000003.1"/>
</dbReference>
<name>A0A5C8ZYF2_9GAMM</name>
<dbReference type="EMBL" id="VRYZ01000003">
    <property type="protein sequence ID" value="TXS92632.1"/>
    <property type="molecule type" value="Genomic_DNA"/>
</dbReference>
<sequence length="99" mass="10667">MRQALHRQRDTFSFARILVLAALLCAVAVPVVEASHMHGFGDGNAECLLCKSQSLAPLAAVTPDFALEDCRAIVAPHLDSACLAARYRPQLSRGPPHYA</sequence>
<reference evidence="1 2" key="1">
    <citation type="submission" date="2019-08" db="EMBL/GenBank/DDBJ databases">
        <title>Parahaliea maris sp. nov., isolated from the surface seawater.</title>
        <authorList>
            <person name="Liu Y."/>
        </authorList>
    </citation>
    <scope>NUCLEOTIDE SEQUENCE [LARGE SCALE GENOMIC DNA]</scope>
    <source>
        <strain evidence="1 2">S2-26</strain>
    </source>
</reference>
<dbReference type="Proteomes" id="UP000321933">
    <property type="component" value="Unassembled WGS sequence"/>
</dbReference>
<accession>A0A5C8ZYF2</accession>
<evidence type="ECO:0000313" key="2">
    <source>
        <dbReference type="Proteomes" id="UP000321933"/>
    </source>
</evidence>
<dbReference type="AlphaFoldDB" id="A0A5C8ZYF2"/>
<evidence type="ECO:0000313" key="1">
    <source>
        <dbReference type="EMBL" id="TXS92632.1"/>
    </source>
</evidence>
<dbReference type="OrthoDB" id="5741831at2"/>
<organism evidence="1 2">
    <name type="scientific">Parahaliea aestuarii</name>
    <dbReference type="NCBI Taxonomy" id="1852021"/>
    <lineage>
        <taxon>Bacteria</taxon>
        <taxon>Pseudomonadati</taxon>
        <taxon>Pseudomonadota</taxon>
        <taxon>Gammaproteobacteria</taxon>
        <taxon>Cellvibrionales</taxon>
        <taxon>Halieaceae</taxon>
        <taxon>Parahaliea</taxon>
    </lineage>
</organism>
<comment type="caution">
    <text evidence="1">The sequence shown here is derived from an EMBL/GenBank/DDBJ whole genome shotgun (WGS) entry which is preliminary data.</text>
</comment>
<keyword evidence="2" id="KW-1185">Reference proteome</keyword>
<protein>
    <submittedName>
        <fullName evidence="1">Uncharacterized protein</fullName>
    </submittedName>
</protein>
<proteinExistence type="predicted"/>